<keyword evidence="1" id="KW-0812">Transmembrane</keyword>
<evidence type="ECO:0000256" key="1">
    <source>
        <dbReference type="SAM" id="Phobius"/>
    </source>
</evidence>
<keyword evidence="1" id="KW-0472">Membrane</keyword>
<organism evidence="2 3">
    <name type="scientific">Chlorovirus heliozoae</name>
    <dbReference type="NCBI Taxonomy" id="322019"/>
    <lineage>
        <taxon>Viruses</taxon>
        <taxon>Varidnaviria</taxon>
        <taxon>Bamfordvirae</taxon>
        <taxon>Nucleocytoviricota</taxon>
        <taxon>Megaviricetes</taxon>
        <taxon>Algavirales</taxon>
        <taxon>Phycodnaviridae</taxon>
        <taxon>Chlorovirus</taxon>
    </lineage>
</organism>
<accession>A7K8F2</accession>
<keyword evidence="1" id="KW-1133">Transmembrane helix</keyword>
<dbReference type="KEGG" id="vg:5470240"/>
<keyword evidence="3" id="KW-1185">Reference proteome</keyword>
<evidence type="ECO:0000313" key="3">
    <source>
        <dbReference type="Proteomes" id="UP000202420"/>
    </source>
</evidence>
<dbReference type="EMBL" id="EF101928">
    <property type="protein sequence ID" value="ABT16326.1"/>
    <property type="molecule type" value="Genomic_DNA"/>
</dbReference>
<sequence>MSRSTLTLLPSSTNLTVPLTSPGKTAIAWMGLVFISSFLSQYKKATTSTKRLNTAMCTGCMTSLLKY</sequence>
<dbReference type="RefSeq" id="YP_001426673.1">
    <property type="nucleotide sequence ID" value="NC_008724.1"/>
</dbReference>
<proteinExistence type="predicted"/>
<feature type="transmembrane region" description="Helical" evidence="1">
    <location>
        <begin position="26"/>
        <end position="42"/>
    </location>
</feature>
<reference evidence="2 3" key="1">
    <citation type="submission" date="2006-09" db="EMBL/GenBank/DDBJ databases">
        <title>Sequence and annotation of the 288-kb ATCV-1 virus that infects an endosymbiotic Chlorella strain of the heliozoon Acanthocystis turfacea.</title>
        <authorList>
            <person name="Fitzgerald L.A."/>
            <person name="Graves M.V."/>
            <person name="Li X."/>
            <person name="Pfitzner A.J.P."/>
            <person name="Hartigan J."/>
            <person name="Van Etten J.L."/>
        </authorList>
    </citation>
    <scope>NUCLEOTIDE SEQUENCE [LARGE SCALE GENOMIC DNA]</scope>
    <source>
        <strain evidence="2 3">ATCV-1</strain>
    </source>
</reference>
<protein>
    <submittedName>
        <fullName evidence="2">Uncharacterized protein z192R</fullName>
    </submittedName>
</protein>
<dbReference type="Proteomes" id="UP000202420">
    <property type="component" value="Segment"/>
</dbReference>
<gene>
    <name evidence="2" type="primary">z192R</name>
    <name evidence="2" type="ORF">ATCV1_z192R</name>
</gene>
<name>A7K8F2_9PHYC</name>
<dbReference type="GeneID" id="5470240"/>
<evidence type="ECO:0000313" key="2">
    <source>
        <dbReference type="EMBL" id="ABT16326.1"/>
    </source>
</evidence>